<keyword evidence="3" id="KW-1185">Reference proteome</keyword>
<dbReference type="KEGG" id="pmuc:ING2E5A_2629"/>
<dbReference type="EMBL" id="LT608328">
    <property type="protein sequence ID" value="SCM59425.1"/>
    <property type="molecule type" value="Genomic_DNA"/>
</dbReference>
<dbReference type="Proteomes" id="UP000178485">
    <property type="component" value="Chromosome i"/>
</dbReference>
<evidence type="ECO:0000313" key="2">
    <source>
        <dbReference type="EMBL" id="SCM59425.1"/>
    </source>
</evidence>
<dbReference type="Gene3D" id="3.40.50.1110">
    <property type="entry name" value="SGNH hydrolase"/>
    <property type="match status" value="1"/>
</dbReference>
<proteinExistence type="predicted"/>
<organism evidence="2 3">
    <name type="scientific">Petrimonas mucosa</name>
    <dbReference type="NCBI Taxonomy" id="1642646"/>
    <lineage>
        <taxon>Bacteria</taxon>
        <taxon>Pseudomonadati</taxon>
        <taxon>Bacteroidota</taxon>
        <taxon>Bacteroidia</taxon>
        <taxon>Bacteroidales</taxon>
        <taxon>Dysgonomonadaceae</taxon>
        <taxon>Petrimonas</taxon>
    </lineage>
</organism>
<feature type="domain" description="GSCFA" evidence="1">
    <location>
        <begin position="21"/>
        <end position="258"/>
    </location>
</feature>
<gene>
    <name evidence="2" type="ORF">ING2E5A_2629</name>
</gene>
<evidence type="ECO:0000313" key="3">
    <source>
        <dbReference type="Proteomes" id="UP000178485"/>
    </source>
</evidence>
<dbReference type="Pfam" id="PF08885">
    <property type="entry name" value="GSCFA"/>
    <property type="match status" value="1"/>
</dbReference>
<dbReference type="AlphaFoldDB" id="A0A1G4GAA6"/>
<dbReference type="InterPro" id="IPR014982">
    <property type="entry name" value="GSCFA"/>
</dbReference>
<accession>A0A1G4GAA6</accession>
<dbReference type="STRING" id="1642646.ING2E5A_2629"/>
<dbReference type="RefSeq" id="WP_071137716.1">
    <property type="nucleotide sequence ID" value="NZ_DUQN01000125.1"/>
</dbReference>
<dbReference type="GO" id="GO:0016788">
    <property type="term" value="F:hydrolase activity, acting on ester bonds"/>
    <property type="evidence" value="ECO:0007669"/>
    <property type="project" value="UniProtKB-ARBA"/>
</dbReference>
<protein>
    <recommendedName>
        <fullName evidence="1">GSCFA domain-containing protein</fullName>
    </recommendedName>
</protein>
<reference evidence="2 3" key="1">
    <citation type="submission" date="2016-08" db="EMBL/GenBank/DDBJ databases">
        <authorList>
            <person name="Seilhamer J.J."/>
        </authorList>
    </citation>
    <scope>NUCLEOTIDE SEQUENCE [LARGE SCALE GENOMIC DNA]</scope>
    <source>
        <strain evidence="2">ING2-E5A</strain>
    </source>
</reference>
<sequence length="329" mass="38206">MDFRTPVIIPESTFRIDHSTRIMMLGSCFTENICSKLSECKFRVTGNPFGIVYNPSSVAAVVNRILSSRGFSETDLVFHNGLYHSFLHHGKFSHPDKARCLDNITKAFAGAVAAIGQTDLFIVTFGTAYLYRLRSTGEVVANCHKFPADSFIRERLSVEEIVKEWDGIINRISALNPDTRIIFTVSPIRHWKDGAHGNQISKAILHLSIDRLQERHPERVSYFPAYEILLDELRDYRFFSDDMMHPSPMAINYIWERFSDTFFREDTRKIIAEWEQLNRSLKHAPLHGQTDTLRQFQTQTLQRLILFRQKYPTVDCSREIEELKEKIKQ</sequence>
<dbReference type="SUPFAM" id="SSF52266">
    <property type="entry name" value="SGNH hydrolase"/>
    <property type="match status" value="1"/>
</dbReference>
<dbReference type="InterPro" id="IPR036514">
    <property type="entry name" value="SGNH_hydro_sf"/>
</dbReference>
<evidence type="ECO:0000259" key="1">
    <source>
        <dbReference type="Pfam" id="PF08885"/>
    </source>
</evidence>
<name>A0A1G4GAA6_9BACT</name>